<keyword evidence="1" id="KW-0489">Methyltransferase</keyword>
<dbReference type="AlphaFoldDB" id="A0A542DYC6"/>
<dbReference type="EMBL" id="VFMN01000001">
    <property type="protein sequence ID" value="TQJ08046.1"/>
    <property type="molecule type" value="Genomic_DNA"/>
</dbReference>
<dbReference type="Proteomes" id="UP000317893">
    <property type="component" value="Unassembled WGS sequence"/>
</dbReference>
<evidence type="ECO:0000313" key="1">
    <source>
        <dbReference type="EMBL" id="TQJ08046.1"/>
    </source>
</evidence>
<proteinExistence type="predicted"/>
<protein>
    <submittedName>
        <fullName evidence="1">Ubiquinone/menaquinone biosynthesis C-methylase UbiE</fullName>
    </submittedName>
</protein>
<sequence>MTTQDWVLADAFDRAAPTYDAMVALSPGYHHQLRTAGLALVDAMGSAAVTAGSTRVDDAPHVLDLGCGSGASTQALQRAWASRHPGRPLRVTGVDASAGMVGEAHDKPWPATTSFVVQDAVGFLRDLPDGSVDGVLGAYLLRNVPDRAELVAEVARVLAPGAPFVVHDYSVAGNRRARAVWAAVCHGVIIPLAAVKRSDVPLHRYLYTSVRDFDSVATICRRLQDVGLVDVRHRSFPGWQRHVVHTVVGRRPL</sequence>
<dbReference type="SUPFAM" id="SSF53335">
    <property type="entry name" value="S-adenosyl-L-methionine-dependent methyltransferases"/>
    <property type="match status" value="1"/>
</dbReference>
<dbReference type="GO" id="GO:0008168">
    <property type="term" value="F:methyltransferase activity"/>
    <property type="evidence" value="ECO:0007669"/>
    <property type="project" value="UniProtKB-KW"/>
</dbReference>
<dbReference type="GO" id="GO:0032259">
    <property type="term" value="P:methylation"/>
    <property type="evidence" value="ECO:0007669"/>
    <property type="project" value="UniProtKB-KW"/>
</dbReference>
<dbReference type="Gene3D" id="3.40.50.150">
    <property type="entry name" value="Vaccinia Virus protein VP39"/>
    <property type="match status" value="1"/>
</dbReference>
<keyword evidence="1" id="KW-0808">Transferase</keyword>
<evidence type="ECO:0000313" key="2">
    <source>
        <dbReference type="Proteomes" id="UP000317893"/>
    </source>
</evidence>
<dbReference type="CDD" id="cd02440">
    <property type="entry name" value="AdoMet_MTases"/>
    <property type="match status" value="1"/>
</dbReference>
<name>A0A542DYC6_9MICO</name>
<dbReference type="OrthoDB" id="9797252at2"/>
<dbReference type="Pfam" id="PF01209">
    <property type="entry name" value="Ubie_methyltran"/>
    <property type="match status" value="1"/>
</dbReference>
<dbReference type="InterPro" id="IPR029063">
    <property type="entry name" value="SAM-dependent_MTases_sf"/>
</dbReference>
<dbReference type="PANTHER" id="PTHR43591:SF24">
    <property type="entry name" value="2-METHOXY-6-POLYPRENYL-1,4-BENZOQUINOL METHYLASE, MITOCHONDRIAL"/>
    <property type="match status" value="1"/>
</dbReference>
<accession>A0A542DYC6</accession>
<comment type="caution">
    <text evidence="1">The sequence shown here is derived from an EMBL/GenBank/DDBJ whole genome shotgun (WGS) entry which is preliminary data.</text>
</comment>
<dbReference type="PANTHER" id="PTHR43591">
    <property type="entry name" value="METHYLTRANSFERASE"/>
    <property type="match status" value="1"/>
</dbReference>
<dbReference type="RefSeq" id="WP_141847477.1">
    <property type="nucleotide sequence ID" value="NZ_BAAAPR010000002.1"/>
</dbReference>
<keyword evidence="1" id="KW-0830">Ubiquinone</keyword>
<organism evidence="1 2">
    <name type="scientific">Lapillicoccus jejuensis</name>
    <dbReference type="NCBI Taxonomy" id="402171"/>
    <lineage>
        <taxon>Bacteria</taxon>
        <taxon>Bacillati</taxon>
        <taxon>Actinomycetota</taxon>
        <taxon>Actinomycetes</taxon>
        <taxon>Micrococcales</taxon>
        <taxon>Intrasporangiaceae</taxon>
        <taxon>Lapillicoccus</taxon>
    </lineage>
</organism>
<reference evidence="1 2" key="1">
    <citation type="submission" date="2019-06" db="EMBL/GenBank/DDBJ databases">
        <title>Sequencing the genomes of 1000 actinobacteria strains.</title>
        <authorList>
            <person name="Klenk H.-P."/>
        </authorList>
    </citation>
    <scope>NUCLEOTIDE SEQUENCE [LARGE SCALE GENOMIC DNA]</scope>
    <source>
        <strain evidence="1 2">DSM 18607</strain>
    </source>
</reference>
<gene>
    <name evidence="1" type="ORF">FB458_1125</name>
</gene>
<keyword evidence="2" id="KW-1185">Reference proteome</keyword>